<evidence type="ECO:0000313" key="2">
    <source>
        <dbReference type="EMBL" id="GHI77122.1"/>
    </source>
</evidence>
<evidence type="ECO:0008006" key="4">
    <source>
        <dbReference type="Google" id="ProtNLM"/>
    </source>
</evidence>
<proteinExistence type="predicted"/>
<name>A0ABQ3T9R4_9ACTN</name>
<organism evidence="2 3">
    <name type="scientific">Streptomyces spororaveus</name>
    <dbReference type="NCBI Taxonomy" id="284039"/>
    <lineage>
        <taxon>Bacteria</taxon>
        <taxon>Bacillati</taxon>
        <taxon>Actinomycetota</taxon>
        <taxon>Actinomycetes</taxon>
        <taxon>Kitasatosporales</taxon>
        <taxon>Streptomycetaceae</taxon>
        <taxon>Streptomyces</taxon>
    </lineage>
</organism>
<dbReference type="Proteomes" id="UP000608522">
    <property type="component" value="Unassembled WGS sequence"/>
</dbReference>
<protein>
    <recommendedName>
        <fullName evidence="4">Acyl-CoA carboxylase epsilon subunit-like protein</fullName>
    </recommendedName>
</protein>
<sequence>MSAADTDPFLRVLSGTPTPAELAAVVTALLAVTRTTEPPAPADRTPGAVWSLPEGAARPEVSWTS</sequence>
<dbReference type="EMBL" id="BNED01000005">
    <property type="protein sequence ID" value="GHI77122.1"/>
    <property type="molecule type" value="Genomic_DNA"/>
</dbReference>
<accession>A0ABQ3T9R4</accession>
<feature type="region of interest" description="Disordered" evidence="1">
    <location>
        <begin position="37"/>
        <end position="65"/>
    </location>
</feature>
<dbReference type="RefSeq" id="WP_202199237.1">
    <property type="nucleotide sequence ID" value="NZ_BAAATO010000005.1"/>
</dbReference>
<evidence type="ECO:0000256" key="1">
    <source>
        <dbReference type="SAM" id="MobiDB-lite"/>
    </source>
</evidence>
<dbReference type="Pfam" id="PF13822">
    <property type="entry name" value="ACC_epsilon"/>
    <property type="match status" value="1"/>
</dbReference>
<comment type="caution">
    <text evidence="2">The sequence shown here is derived from an EMBL/GenBank/DDBJ whole genome shotgun (WGS) entry which is preliminary data.</text>
</comment>
<reference evidence="3" key="1">
    <citation type="submission" date="2023-07" db="EMBL/GenBank/DDBJ databases">
        <title>Whole genome shotgun sequence of Streptomyces spororaveus NBRC 15456.</title>
        <authorList>
            <person name="Komaki H."/>
            <person name="Tamura T."/>
        </authorList>
    </citation>
    <scope>NUCLEOTIDE SEQUENCE [LARGE SCALE GENOMIC DNA]</scope>
    <source>
        <strain evidence="3">NBRC 15456</strain>
    </source>
</reference>
<gene>
    <name evidence="2" type="ORF">Sspor_26830</name>
</gene>
<evidence type="ECO:0000313" key="3">
    <source>
        <dbReference type="Proteomes" id="UP000608522"/>
    </source>
</evidence>
<dbReference type="InterPro" id="IPR032716">
    <property type="entry name" value="ACC_epsilon"/>
</dbReference>
<keyword evidence="3" id="KW-1185">Reference proteome</keyword>